<dbReference type="AlphaFoldDB" id="A0A9P8Q2B4"/>
<accession>A0A9P8Q2B4</accession>
<protein>
    <submittedName>
        <fullName evidence="1">Uncharacterized protein</fullName>
    </submittedName>
</protein>
<evidence type="ECO:0000313" key="2">
    <source>
        <dbReference type="Proteomes" id="UP000774326"/>
    </source>
</evidence>
<gene>
    <name evidence="1" type="ORF">WICPIJ_006421</name>
</gene>
<dbReference type="Proteomes" id="UP000774326">
    <property type="component" value="Unassembled WGS sequence"/>
</dbReference>
<evidence type="ECO:0000313" key="1">
    <source>
        <dbReference type="EMBL" id="KAH3682612.1"/>
    </source>
</evidence>
<sequence length="114" mass="12578">MRVNGSKSIILPEIFPPNKENSEFNVRESPSKIGSERAQAPILFFVKYVMYSCSAVVLKVGSKCNVDVLYFGALDGSKEDGTGVLELEEDVEEEAMIVLDFTEDDLPDEVPEAT</sequence>
<keyword evidence="2" id="KW-1185">Reference proteome</keyword>
<name>A0A9P8Q2B4_WICPI</name>
<reference evidence="1" key="1">
    <citation type="journal article" date="2021" name="Open Biol.">
        <title>Shared evolutionary footprints suggest mitochondrial oxidative damage underlies multiple complex I losses in fungi.</title>
        <authorList>
            <person name="Schikora-Tamarit M.A."/>
            <person name="Marcet-Houben M."/>
            <person name="Nosek J."/>
            <person name="Gabaldon T."/>
        </authorList>
    </citation>
    <scope>NUCLEOTIDE SEQUENCE</scope>
    <source>
        <strain evidence="1">CBS2887</strain>
    </source>
</reference>
<comment type="caution">
    <text evidence="1">The sequence shown here is derived from an EMBL/GenBank/DDBJ whole genome shotgun (WGS) entry which is preliminary data.</text>
</comment>
<proteinExistence type="predicted"/>
<dbReference type="EMBL" id="JAEUBG010003561">
    <property type="protein sequence ID" value="KAH3682612.1"/>
    <property type="molecule type" value="Genomic_DNA"/>
</dbReference>
<reference evidence="1" key="2">
    <citation type="submission" date="2021-01" db="EMBL/GenBank/DDBJ databases">
        <authorList>
            <person name="Schikora-Tamarit M.A."/>
        </authorList>
    </citation>
    <scope>NUCLEOTIDE SEQUENCE</scope>
    <source>
        <strain evidence="1">CBS2887</strain>
    </source>
</reference>
<organism evidence="1 2">
    <name type="scientific">Wickerhamomyces pijperi</name>
    <name type="common">Yeast</name>
    <name type="synonym">Pichia pijperi</name>
    <dbReference type="NCBI Taxonomy" id="599730"/>
    <lineage>
        <taxon>Eukaryota</taxon>
        <taxon>Fungi</taxon>
        <taxon>Dikarya</taxon>
        <taxon>Ascomycota</taxon>
        <taxon>Saccharomycotina</taxon>
        <taxon>Saccharomycetes</taxon>
        <taxon>Phaffomycetales</taxon>
        <taxon>Wickerhamomycetaceae</taxon>
        <taxon>Wickerhamomyces</taxon>
    </lineage>
</organism>